<accession>A0AA36CNB1</accession>
<dbReference type="PANTHER" id="PTHR28592:SF1">
    <property type="entry name" value="ARMADILLO REPEAT-CONTAINING PROTEIN 1"/>
    <property type="match status" value="1"/>
</dbReference>
<feature type="non-terminal residue" evidence="1">
    <location>
        <position position="236"/>
    </location>
</feature>
<protein>
    <recommendedName>
        <fullName evidence="3">Armadillo repeat-containing protein 1</fullName>
    </recommendedName>
</protein>
<evidence type="ECO:0000313" key="1">
    <source>
        <dbReference type="EMBL" id="CAJ0572251.1"/>
    </source>
</evidence>
<reference evidence="1" key="1">
    <citation type="submission" date="2023-06" db="EMBL/GenBank/DDBJ databases">
        <authorList>
            <person name="Delattre M."/>
        </authorList>
    </citation>
    <scope>NUCLEOTIDE SEQUENCE</scope>
    <source>
        <strain evidence="1">AF72</strain>
    </source>
</reference>
<gene>
    <name evidence="1" type="ORF">MSPICULIGERA_LOCUS10640</name>
</gene>
<organism evidence="1 2">
    <name type="scientific">Mesorhabditis spiculigera</name>
    <dbReference type="NCBI Taxonomy" id="96644"/>
    <lineage>
        <taxon>Eukaryota</taxon>
        <taxon>Metazoa</taxon>
        <taxon>Ecdysozoa</taxon>
        <taxon>Nematoda</taxon>
        <taxon>Chromadorea</taxon>
        <taxon>Rhabditida</taxon>
        <taxon>Rhabditina</taxon>
        <taxon>Rhabditomorpha</taxon>
        <taxon>Rhabditoidea</taxon>
        <taxon>Rhabditidae</taxon>
        <taxon>Mesorhabditinae</taxon>
        <taxon>Mesorhabditis</taxon>
    </lineage>
</organism>
<evidence type="ECO:0000313" key="2">
    <source>
        <dbReference type="Proteomes" id="UP001177023"/>
    </source>
</evidence>
<dbReference type="Proteomes" id="UP001177023">
    <property type="component" value="Unassembled WGS sequence"/>
</dbReference>
<sequence length="236" mass="26495">MLANLAKDERPPIQKYVLQILGQLTDNKEDCALLGAVPGFLPSLFTAQEVQASVSLTYSANLMTVCSRIQSTLPPKRTVITAASGDEPAKRNFLARRGRQLVFEMDDANEDLCARVKAVSLEKYRGKGLISIHFDMEKGRAVFFTTQAIGPKEICEVFFDCGCEVVSQVVRIDGVEERFAMYASEREQRVEKNVMPLPDYLDEHPTNFDPSSTLVPKEHAERNGWISSVASYVKWW</sequence>
<dbReference type="EMBL" id="CATQJA010002593">
    <property type="protein sequence ID" value="CAJ0572251.1"/>
    <property type="molecule type" value="Genomic_DNA"/>
</dbReference>
<keyword evidence="2" id="KW-1185">Reference proteome</keyword>
<evidence type="ECO:0008006" key="3">
    <source>
        <dbReference type="Google" id="ProtNLM"/>
    </source>
</evidence>
<proteinExistence type="predicted"/>
<dbReference type="PANTHER" id="PTHR28592">
    <property type="entry name" value="ARMADILLO REPEAT-CONTAINING PROTEIN 1"/>
    <property type="match status" value="1"/>
</dbReference>
<dbReference type="AlphaFoldDB" id="A0AA36CNB1"/>
<name>A0AA36CNB1_9BILA</name>
<comment type="caution">
    <text evidence="1">The sequence shown here is derived from an EMBL/GenBank/DDBJ whole genome shotgun (WGS) entry which is preliminary data.</text>
</comment>